<gene>
    <name evidence="1" type="primary">MYO6</name>
</gene>
<dbReference type="AlphaFoldDB" id="A0A7N9DEV1"/>
<accession>A0A7N9DEV1</accession>
<reference evidence="1" key="2">
    <citation type="submission" date="2025-08" db="UniProtKB">
        <authorList>
            <consortium name="Ensembl"/>
        </authorList>
    </citation>
    <scope>IDENTIFICATION</scope>
</reference>
<evidence type="ECO:0000313" key="1">
    <source>
        <dbReference type="Ensembl" id="ENSMFAP00000063382.1"/>
    </source>
</evidence>
<name>A0A7N9DEV1_MACFA</name>
<reference evidence="1 2" key="1">
    <citation type="submission" date="2013-03" db="EMBL/GenBank/DDBJ databases">
        <authorList>
            <person name="Warren W."/>
            <person name="Wilson R.K."/>
        </authorList>
    </citation>
    <scope>NUCLEOTIDE SEQUENCE</scope>
</reference>
<dbReference type="Proteomes" id="UP000233100">
    <property type="component" value="Chromosome 4"/>
</dbReference>
<sequence length="57" mass="6593">SNMTIKWHVLLYKLPKQLLVPRNMILVNGNMQNYVIPSIPLVILSSWQLAEKNFIGD</sequence>
<dbReference type="GeneTree" id="ENSGT00940000156078"/>
<reference evidence="1" key="3">
    <citation type="submission" date="2025-09" db="UniProtKB">
        <authorList>
            <consortium name="Ensembl"/>
        </authorList>
    </citation>
    <scope>IDENTIFICATION</scope>
</reference>
<evidence type="ECO:0000313" key="2">
    <source>
        <dbReference type="Proteomes" id="UP000233100"/>
    </source>
</evidence>
<organism evidence="1 2">
    <name type="scientific">Macaca fascicularis</name>
    <name type="common">Crab-eating macaque</name>
    <name type="synonym">Cynomolgus monkey</name>
    <dbReference type="NCBI Taxonomy" id="9541"/>
    <lineage>
        <taxon>Eukaryota</taxon>
        <taxon>Metazoa</taxon>
        <taxon>Chordata</taxon>
        <taxon>Craniata</taxon>
        <taxon>Vertebrata</taxon>
        <taxon>Euteleostomi</taxon>
        <taxon>Mammalia</taxon>
        <taxon>Eutheria</taxon>
        <taxon>Euarchontoglires</taxon>
        <taxon>Primates</taxon>
        <taxon>Haplorrhini</taxon>
        <taxon>Catarrhini</taxon>
        <taxon>Cercopithecidae</taxon>
        <taxon>Cercopithecinae</taxon>
        <taxon>Macaca</taxon>
    </lineage>
</organism>
<dbReference type="Ensembl" id="ENSMFAT00000084909.1">
    <property type="protein sequence ID" value="ENSMFAP00000063382.1"/>
    <property type="gene ID" value="ENSMFAG00000038795.2"/>
</dbReference>
<dbReference type="Bgee" id="ENSMFAG00000038795">
    <property type="expression patterns" value="Expressed in adult mammalian kidney and 13 other cell types or tissues"/>
</dbReference>
<proteinExistence type="predicted"/>
<keyword evidence="2" id="KW-1185">Reference proteome</keyword>
<protein>
    <submittedName>
        <fullName evidence="1">Myosin VI</fullName>
    </submittedName>
</protein>